<proteinExistence type="predicted"/>
<comment type="caution">
    <text evidence="2">The sequence shown here is derived from an EMBL/GenBank/DDBJ whole genome shotgun (WGS) entry which is preliminary data.</text>
</comment>
<evidence type="ECO:0000313" key="3">
    <source>
        <dbReference type="Proteomes" id="UP000023152"/>
    </source>
</evidence>
<feature type="compositionally biased region" description="Basic and acidic residues" evidence="1">
    <location>
        <begin position="99"/>
        <end position="109"/>
    </location>
</feature>
<name>X6PBF2_RETFI</name>
<protein>
    <submittedName>
        <fullName evidence="2">Uncharacterized protein</fullName>
    </submittedName>
</protein>
<evidence type="ECO:0000313" key="2">
    <source>
        <dbReference type="EMBL" id="ETO35506.1"/>
    </source>
</evidence>
<feature type="region of interest" description="Disordered" evidence="1">
    <location>
        <begin position="1"/>
        <end position="44"/>
    </location>
</feature>
<dbReference type="Proteomes" id="UP000023152">
    <property type="component" value="Unassembled WGS sequence"/>
</dbReference>
<feature type="compositionally biased region" description="Polar residues" evidence="1">
    <location>
        <begin position="1"/>
        <end position="13"/>
    </location>
</feature>
<reference evidence="2 3" key="1">
    <citation type="journal article" date="2013" name="Curr. Biol.">
        <title>The Genome of the Foraminiferan Reticulomyxa filosa.</title>
        <authorList>
            <person name="Glockner G."/>
            <person name="Hulsmann N."/>
            <person name="Schleicher M."/>
            <person name="Noegel A.A."/>
            <person name="Eichinger L."/>
            <person name="Gallinger C."/>
            <person name="Pawlowski J."/>
            <person name="Sierra R."/>
            <person name="Euteneuer U."/>
            <person name="Pillet L."/>
            <person name="Moustafa A."/>
            <person name="Platzer M."/>
            <person name="Groth M."/>
            <person name="Szafranski K."/>
            <person name="Schliwa M."/>
        </authorList>
    </citation>
    <scope>NUCLEOTIDE SEQUENCE [LARGE SCALE GENOMIC DNA]</scope>
</reference>
<organism evidence="2 3">
    <name type="scientific">Reticulomyxa filosa</name>
    <dbReference type="NCBI Taxonomy" id="46433"/>
    <lineage>
        <taxon>Eukaryota</taxon>
        <taxon>Sar</taxon>
        <taxon>Rhizaria</taxon>
        <taxon>Retaria</taxon>
        <taxon>Foraminifera</taxon>
        <taxon>Monothalamids</taxon>
        <taxon>Reticulomyxidae</taxon>
        <taxon>Reticulomyxa</taxon>
    </lineage>
</organism>
<dbReference type="EMBL" id="ASPP01001546">
    <property type="protein sequence ID" value="ETO35506.1"/>
    <property type="molecule type" value="Genomic_DNA"/>
</dbReference>
<gene>
    <name evidence="2" type="ORF">RFI_01550</name>
</gene>
<feature type="compositionally biased region" description="Basic and acidic residues" evidence="1">
    <location>
        <begin position="26"/>
        <end position="44"/>
    </location>
</feature>
<feature type="region of interest" description="Disordered" evidence="1">
    <location>
        <begin position="86"/>
        <end position="109"/>
    </location>
</feature>
<sequence length="262" mass="29919">MSNDMSIGDSLQINGHDPLPYFQGVEMKDLSKDSKNRREMHGRNDKRMDDCATRLENNCCSAIENEHSRNHSSICIEPAYHENSNGNDNEQSGFNKNSNCDKGRSPKHFVEDNHTATQPWLANDGDAWSNGNVHPINYNEHITSPARNNTFEDHTYTLYPLAHVDDDNASILKLSPWLNQNNGDNNRTHSLTPFLRDHTPFSLYQRSQVFESLNPSKIDLSTDHNSSTHRFDNENWNHSNASIDLNQRLGGNVIYFCLSEFV</sequence>
<feature type="compositionally biased region" description="Polar residues" evidence="1">
    <location>
        <begin position="86"/>
        <end position="98"/>
    </location>
</feature>
<evidence type="ECO:0000256" key="1">
    <source>
        <dbReference type="SAM" id="MobiDB-lite"/>
    </source>
</evidence>
<accession>X6PBF2</accession>
<dbReference type="AlphaFoldDB" id="X6PBF2"/>
<keyword evidence="3" id="KW-1185">Reference proteome</keyword>